<feature type="compositionally biased region" description="Low complexity" evidence="1">
    <location>
        <begin position="103"/>
        <end position="114"/>
    </location>
</feature>
<sequence length="177" mass="19437">MECPVCNSRYRRERRDRLSEMLVRTATKMSIDEPRRSRNSSNRHAIHHPALSPSHPALLRVPLLPIAHPPLSPRVNSLVVPFCAASVSTRTDGAAAGGRKANATSAVSSPTSVVRQPTRRQSKRAGSPPLLTSLLLARYGYGAVGALQTENTTTRSRLRLMPSHRPAQHRQPVCVCR</sequence>
<gene>
    <name evidence="2" type="ORF">IWX90DRAFT_438560</name>
</gene>
<evidence type="ECO:0000256" key="1">
    <source>
        <dbReference type="SAM" id="MobiDB-lite"/>
    </source>
</evidence>
<dbReference type="Proteomes" id="UP001456524">
    <property type="component" value="Unassembled WGS sequence"/>
</dbReference>
<comment type="caution">
    <text evidence="2">The sequence shown here is derived from an EMBL/GenBank/DDBJ whole genome shotgun (WGS) entry which is preliminary data.</text>
</comment>
<protein>
    <submittedName>
        <fullName evidence="2">Uncharacterized protein</fullName>
    </submittedName>
</protein>
<accession>A0ABR1XNF3</accession>
<name>A0ABR1XNF3_9PEZI</name>
<proteinExistence type="predicted"/>
<evidence type="ECO:0000313" key="3">
    <source>
        <dbReference type="Proteomes" id="UP001456524"/>
    </source>
</evidence>
<dbReference type="EMBL" id="JBBWUH010000007">
    <property type="protein sequence ID" value="KAK8161734.1"/>
    <property type="molecule type" value="Genomic_DNA"/>
</dbReference>
<organism evidence="2 3">
    <name type="scientific">Phyllosticta citrichinensis</name>
    <dbReference type="NCBI Taxonomy" id="1130410"/>
    <lineage>
        <taxon>Eukaryota</taxon>
        <taxon>Fungi</taxon>
        <taxon>Dikarya</taxon>
        <taxon>Ascomycota</taxon>
        <taxon>Pezizomycotina</taxon>
        <taxon>Dothideomycetes</taxon>
        <taxon>Dothideomycetes incertae sedis</taxon>
        <taxon>Botryosphaeriales</taxon>
        <taxon>Phyllostictaceae</taxon>
        <taxon>Phyllosticta</taxon>
    </lineage>
</organism>
<keyword evidence="3" id="KW-1185">Reference proteome</keyword>
<evidence type="ECO:0000313" key="2">
    <source>
        <dbReference type="EMBL" id="KAK8161734.1"/>
    </source>
</evidence>
<reference evidence="2 3" key="1">
    <citation type="journal article" date="2022" name="G3 (Bethesda)">
        <title>Enemy or ally: a genomic approach to elucidate the lifestyle of Phyllosticta citrichinaensis.</title>
        <authorList>
            <person name="Buijs V.A."/>
            <person name="Groenewald J.Z."/>
            <person name="Haridas S."/>
            <person name="LaButti K.M."/>
            <person name="Lipzen A."/>
            <person name="Martin F.M."/>
            <person name="Barry K."/>
            <person name="Grigoriev I.V."/>
            <person name="Crous P.W."/>
            <person name="Seidl M.F."/>
        </authorList>
    </citation>
    <scope>NUCLEOTIDE SEQUENCE [LARGE SCALE GENOMIC DNA]</scope>
    <source>
        <strain evidence="2 3">CBS 129764</strain>
    </source>
</reference>
<feature type="region of interest" description="Disordered" evidence="1">
    <location>
        <begin position="30"/>
        <end position="52"/>
    </location>
</feature>
<feature type="region of interest" description="Disordered" evidence="1">
    <location>
        <begin position="91"/>
        <end position="129"/>
    </location>
</feature>